<comment type="caution">
    <text evidence="2">The sequence shown here is derived from an EMBL/GenBank/DDBJ whole genome shotgun (WGS) entry which is preliminary data.</text>
</comment>
<dbReference type="Proteomes" id="UP000294937">
    <property type="component" value="Unassembled WGS sequence"/>
</dbReference>
<dbReference type="RefSeq" id="WP_131923301.1">
    <property type="nucleotide sequence ID" value="NZ_SMAG01000001.1"/>
</dbReference>
<name>A0A4R3LHC7_9BACL</name>
<dbReference type="EMBL" id="SMAG01000001">
    <property type="protein sequence ID" value="TCS96926.1"/>
    <property type="molecule type" value="Genomic_DNA"/>
</dbReference>
<reference evidence="2 3" key="1">
    <citation type="submission" date="2019-03" db="EMBL/GenBank/DDBJ databases">
        <title>Genomic Encyclopedia of Type Strains, Phase IV (KMG-IV): sequencing the most valuable type-strain genomes for metagenomic binning, comparative biology and taxonomic classification.</title>
        <authorList>
            <person name="Goeker M."/>
        </authorList>
    </citation>
    <scope>NUCLEOTIDE SEQUENCE [LARGE SCALE GENOMIC DNA]</scope>
    <source>
        <strain evidence="2 3">DSM 45707</strain>
    </source>
</reference>
<dbReference type="OrthoDB" id="2987320at2"/>
<keyword evidence="3" id="KW-1185">Reference proteome</keyword>
<dbReference type="InterPro" id="IPR009061">
    <property type="entry name" value="DNA-bd_dom_put_sf"/>
</dbReference>
<dbReference type="SUPFAM" id="SSF46955">
    <property type="entry name" value="Putative DNA-binding domain"/>
    <property type="match status" value="1"/>
</dbReference>
<gene>
    <name evidence="2" type="ORF">EDD58_101573</name>
</gene>
<dbReference type="Gene3D" id="1.10.1660.10">
    <property type="match status" value="1"/>
</dbReference>
<dbReference type="InterPro" id="IPR000551">
    <property type="entry name" value="MerR-type_HTH_dom"/>
</dbReference>
<evidence type="ECO:0000259" key="1">
    <source>
        <dbReference type="Pfam" id="PF13411"/>
    </source>
</evidence>
<dbReference type="GO" id="GO:0003677">
    <property type="term" value="F:DNA binding"/>
    <property type="evidence" value="ECO:0007669"/>
    <property type="project" value="InterPro"/>
</dbReference>
<evidence type="ECO:0000313" key="2">
    <source>
        <dbReference type="EMBL" id="TCS96926.1"/>
    </source>
</evidence>
<sequence length="211" mass="24856">MNQAVCISTREAAERLQVHARTVRKWIDTFEEYICPDWNERGHYILTEDSFEKLVEIKNRLQEPHKSMKQVREDLLREGKMAIEPSFHHMDESAAAAALSDTEKTLTHVMEAMENVGDMIEELFDRMERLEDHMYGLFESIEDMEHKLVAVSYESVSSNDVQQMFDEIRKKQDQLRIELRNVNFTQRLTSATSEQGLLPRRQKKARFLGMF</sequence>
<dbReference type="GO" id="GO:0006355">
    <property type="term" value="P:regulation of DNA-templated transcription"/>
    <property type="evidence" value="ECO:0007669"/>
    <property type="project" value="InterPro"/>
</dbReference>
<feature type="domain" description="HTH merR-type" evidence="1">
    <location>
        <begin position="8"/>
        <end position="72"/>
    </location>
</feature>
<dbReference type="Pfam" id="PF13411">
    <property type="entry name" value="MerR_1"/>
    <property type="match status" value="1"/>
</dbReference>
<proteinExistence type="predicted"/>
<accession>A0A4R3LHC7</accession>
<organism evidence="2 3">
    <name type="scientific">Hazenella coriacea</name>
    <dbReference type="NCBI Taxonomy" id="1179467"/>
    <lineage>
        <taxon>Bacteria</taxon>
        <taxon>Bacillati</taxon>
        <taxon>Bacillota</taxon>
        <taxon>Bacilli</taxon>
        <taxon>Bacillales</taxon>
        <taxon>Thermoactinomycetaceae</taxon>
        <taxon>Hazenella</taxon>
    </lineage>
</organism>
<dbReference type="AlphaFoldDB" id="A0A4R3LHC7"/>
<evidence type="ECO:0000313" key="3">
    <source>
        <dbReference type="Proteomes" id="UP000294937"/>
    </source>
</evidence>
<protein>
    <submittedName>
        <fullName evidence="2">MerR-like DNA binding protein</fullName>
    </submittedName>
</protein>